<dbReference type="CDD" id="cd07817">
    <property type="entry name" value="SRPBCC_8"/>
    <property type="match status" value="1"/>
</dbReference>
<dbReference type="SUPFAM" id="SSF55961">
    <property type="entry name" value="Bet v1-like"/>
    <property type="match status" value="1"/>
</dbReference>
<dbReference type="RefSeq" id="WP_135209589.1">
    <property type="nucleotide sequence ID" value="NZ_SPVF01000275.1"/>
</dbReference>
<evidence type="ECO:0000313" key="4">
    <source>
        <dbReference type="EMBL" id="TFW10614.1"/>
    </source>
</evidence>
<gene>
    <name evidence="4" type="ORF">E4L96_23160</name>
</gene>
<dbReference type="InterPro" id="IPR005031">
    <property type="entry name" value="COQ10_START"/>
</dbReference>
<evidence type="ECO:0000256" key="1">
    <source>
        <dbReference type="ARBA" id="ARBA00008918"/>
    </source>
</evidence>
<dbReference type="Gene3D" id="3.30.530.20">
    <property type="match status" value="1"/>
</dbReference>
<comment type="caution">
    <text evidence="4">The sequence shown here is derived from an EMBL/GenBank/DDBJ whole genome shotgun (WGS) entry which is preliminary data.</text>
</comment>
<comment type="similarity">
    <text evidence="1">Belongs to the ribosome association toxin RatA family.</text>
</comment>
<evidence type="ECO:0000259" key="3">
    <source>
        <dbReference type="Pfam" id="PF03364"/>
    </source>
</evidence>
<dbReference type="PANTHER" id="PTHR33824">
    <property type="entry name" value="POLYKETIDE CYCLASE/DEHYDRASE AND LIPID TRANSPORT SUPERFAMILY PROTEIN"/>
    <property type="match status" value="1"/>
</dbReference>
<evidence type="ECO:0000313" key="5">
    <source>
        <dbReference type="Proteomes" id="UP000298438"/>
    </source>
</evidence>
<sequence>MLNRVVKMAALAAGGVLLAKQYQKRKETGQKSGLSYVEESLEVNAPVHAVYEQWAQFEQFPTFMASVHEVRQLDDGRLHWRASVAGKDKEWDAEITDQLRDQCIAWRSTSGPRNGGVVTFDKISENCTRVVLRMDYEPEGPMETIGDALGVVRMEARANLQRFKEMLEKRGNEPGGWGGANPQRDALKH</sequence>
<dbReference type="EMBL" id="SPVF01000275">
    <property type="protein sequence ID" value="TFW10614.1"/>
    <property type="molecule type" value="Genomic_DNA"/>
</dbReference>
<feature type="region of interest" description="Disordered" evidence="2">
    <location>
        <begin position="169"/>
        <end position="189"/>
    </location>
</feature>
<organism evidence="4 5">
    <name type="scientific">Zemynaea arenosa</name>
    <dbReference type="NCBI Taxonomy" id="2561931"/>
    <lineage>
        <taxon>Bacteria</taxon>
        <taxon>Pseudomonadati</taxon>
        <taxon>Pseudomonadota</taxon>
        <taxon>Betaproteobacteria</taxon>
        <taxon>Burkholderiales</taxon>
        <taxon>Oxalobacteraceae</taxon>
        <taxon>Telluria group</taxon>
        <taxon>Zemynaea</taxon>
    </lineage>
</organism>
<name>A0A4Y9RNK9_9BURK</name>
<feature type="domain" description="Coenzyme Q-binding protein COQ10 START" evidence="3">
    <location>
        <begin position="43"/>
        <end position="162"/>
    </location>
</feature>
<dbReference type="Proteomes" id="UP000298438">
    <property type="component" value="Unassembled WGS sequence"/>
</dbReference>
<dbReference type="OrthoDB" id="3695445at2"/>
<accession>A0A4Y9RNK9</accession>
<evidence type="ECO:0000256" key="2">
    <source>
        <dbReference type="SAM" id="MobiDB-lite"/>
    </source>
</evidence>
<dbReference type="Pfam" id="PF03364">
    <property type="entry name" value="Polyketide_cyc"/>
    <property type="match status" value="1"/>
</dbReference>
<dbReference type="PANTHER" id="PTHR33824:SF7">
    <property type="entry name" value="POLYKETIDE CYCLASE_DEHYDRASE AND LIPID TRANSPORT SUPERFAMILY PROTEIN"/>
    <property type="match status" value="1"/>
</dbReference>
<dbReference type="InterPro" id="IPR047137">
    <property type="entry name" value="ORF3"/>
</dbReference>
<keyword evidence="5" id="KW-1185">Reference proteome</keyword>
<dbReference type="InterPro" id="IPR023393">
    <property type="entry name" value="START-like_dom_sf"/>
</dbReference>
<protein>
    <submittedName>
        <fullName evidence="4">SRPBCC family protein</fullName>
    </submittedName>
</protein>
<dbReference type="AlphaFoldDB" id="A0A4Y9RNK9"/>
<reference evidence="4 5" key="1">
    <citation type="submission" date="2019-03" db="EMBL/GenBank/DDBJ databases">
        <title>Draft Genome Sequence of Massilia arenosa sp. nov., a Novel Massilia Species Isolated from a Sandy-loam Maize Soil.</title>
        <authorList>
            <person name="Raths R."/>
            <person name="Peta V."/>
            <person name="Bucking H."/>
        </authorList>
    </citation>
    <scope>NUCLEOTIDE SEQUENCE [LARGE SCALE GENOMIC DNA]</scope>
    <source>
        <strain evidence="4 5">MC02</strain>
    </source>
</reference>
<proteinExistence type="inferred from homology"/>